<dbReference type="EMBL" id="WJYN01000001">
    <property type="protein sequence ID" value="MRS98039.1"/>
    <property type="molecule type" value="Genomic_DNA"/>
</dbReference>
<feature type="transmembrane region" description="Helical" evidence="10">
    <location>
        <begin position="44"/>
        <end position="63"/>
    </location>
</feature>
<dbReference type="SUPFAM" id="SSF81665">
    <property type="entry name" value="Calcium ATPase, transmembrane domain M"/>
    <property type="match status" value="1"/>
</dbReference>
<dbReference type="PROSITE" id="PS00154">
    <property type="entry name" value="ATPASE_E1_E2"/>
    <property type="match status" value="1"/>
</dbReference>
<evidence type="ECO:0000256" key="7">
    <source>
        <dbReference type="ARBA" id="ARBA00023136"/>
    </source>
</evidence>
<dbReference type="NCBIfam" id="TIGR01525">
    <property type="entry name" value="ATPase-IB_hvy"/>
    <property type="match status" value="1"/>
</dbReference>
<dbReference type="PANTHER" id="PTHR48085">
    <property type="entry name" value="CADMIUM/ZINC-TRANSPORTING ATPASE HMA2-RELATED"/>
    <property type="match status" value="1"/>
</dbReference>
<name>A0A7X2HLE3_RALPI</name>
<evidence type="ECO:0000256" key="8">
    <source>
        <dbReference type="ARBA" id="ARBA00039097"/>
    </source>
</evidence>
<dbReference type="EC" id="7.2.2.12" evidence="8"/>
<dbReference type="GO" id="GO:0005524">
    <property type="term" value="F:ATP binding"/>
    <property type="evidence" value="ECO:0007669"/>
    <property type="project" value="UniProtKB-UniRule"/>
</dbReference>
<dbReference type="Pfam" id="PF00122">
    <property type="entry name" value="E1-E2_ATPase"/>
    <property type="match status" value="1"/>
</dbReference>
<dbReference type="PANTHER" id="PTHR48085:SF5">
    <property type="entry name" value="CADMIUM_ZINC-TRANSPORTING ATPASE HMA4-RELATED"/>
    <property type="match status" value="1"/>
</dbReference>
<accession>A0A7X2HLE3</accession>
<protein>
    <recommendedName>
        <fullName evidence="8">P-type Zn(2+) transporter</fullName>
        <ecNumber evidence="8">7.2.2.12</ecNumber>
    </recommendedName>
</protein>
<dbReference type="InterPro" id="IPR051014">
    <property type="entry name" value="Cation_Transport_ATPase_IB"/>
</dbReference>
<evidence type="ECO:0000256" key="6">
    <source>
        <dbReference type="ARBA" id="ARBA00022989"/>
    </source>
</evidence>
<dbReference type="FunFam" id="2.70.150.10:FF:000002">
    <property type="entry name" value="Copper-transporting ATPase 1, putative"/>
    <property type="match status" value="1"/>
</dbReference>
<feature type="transmembrane region" description="Helical" evidence="10">
    <location>
        <begin position="113"/>
        <end position="134"/>
    </location>
</feature>
<feature type="transmembrane region" description="Helical" evidence="10">
    <location>
        <begin position="75"/>
        <end position="93"/>
    </location>
</feature>
<dbReference type="SUPFAM" id="SSF56784">
    <property type="entry name" value="HAD-like"/>
    <property type="match status" value="1"/>
</dbReference>
<dbReference type="Pfam" id="PF00702">
    <property type="entry name" value="Hydrolase"/>
    <property type="match status" value="1"/>
</dbReference>
<comment type="subcellular location">
    <subcellularLocation>
        <location evidence="10">Cell membrane</location>
    </subcellularLocation>
    <subcellularLocation>
        <location evidence="1">Membrane</location>
    </subcellularLocation>
</comment>
<dbReference type="InterPro" id="IPR001757">
    <property type="entry name" value="P_typ_ATPase"/>
</dbReference>
<evidence type="ECO:0000256" key="9">
    <source>
        <dbReference type="ARBA" id="ARBA00047308"/>
    </source>
</evidence>
<evidence type="ECO:0000313" key="12">
    <source>
        <dbReference type="EMBL" id="MRS98039.1"/>
    </source>
</evidence>
<reference evidence="12 13" key="1">
    <citation type="submission" date="2019-11" db="EMBL/GenBank/DDBJ databases">
        <title>Phenotypic characterization of an OXA-22 and OXA-60 co-producing Ralstonia pickettii clinical strain.</title>
        <authorList>
            <person name="He F."/>
        </authorList>
    </citation>
    <scope>NUCLEOTIDE SEQUENCE [LARGE SCALE GENOMIC DNA]</scope>
    <source>
        <strain evidence="12 13">PSLESD1</strain>
    </source>
</reference>
<keyword evidence="6 10" id="KW-1133">Transmembrane helix</keyword>
<evidence type="ECO:0000256" key="1">
    <source>
        <dbReference type="ARBA" id="ARBA00004370"/>
    </source>
</evidence>
<dbReference type="InterPro" id="IPR059000">
    <property type="entry name" value="ATPase_P-type_domA"/>
</dbReference>
<dbReference type="InterPro" id="IPR036412">
    <property type="entry name" value="HAD-like_sf"/>
</dbReference>
<sequence length="684" mass="71893">MDSEPARDKAAGGEACGNERACDCGATTSVSHARAKPLAAFSRTILWAFGLTIAVVVLVVVGAEQLGLLDALRRFVPWPVWLLGVVAGGWPIFRNVLSAALRRKITSHTLMTLGLVAAVVAGAWPAAILIVFFMRLADYIEHFTGEHARQAVRDLTALAPETARVERDGGEVEVPIGQVQFGEIVVIRPGEKIPVDGHVIAGQATVNQAAITGESMPVEAGPGTRVFAASFAQLGHLRVRVTAVGADSTFGRVIQLVEQAEQHRAGIQLIADRFATWYLPVVATVAATTFFVSGNMLATAAVLMVACSCSFAIATPVAMIASIGAAARRGLLIKGGKYLEALARASVVVLDKTGTLTLGRPAITDVIALDAELGADQVLALAATAERYSEHPLADAVRVAATESGLRPAEPEHFEAMPGSGVRVRLDGATIVVGSARVLEGHALPPVATELEAQGKTLLFVLRDGRPIGVLAAMDTLRPDVPEALAELRQLGIEHIELLTGDNARTAAAIAQPLGIDYRAGLLPEDKIAVVKEYQRRGHVVVMIGDGVNDAPALAQADVGIAMGAAGSPIAIEAAHIALMREDWSLVPEVLRIARRTMNTVKINIGFTAIYNLTGLALASLGFLPPAIAAAAQAGPDFGILANSARLLRPGQRRGKLRQGQEAMPAEAEAVNAHVARTFRETLR</sequence>
<comment type="similarity">
    <text evidence="2 10">Belongs to the cation transport ATPase (P-type) (TC 3.A.3) family. Type IB subfamily.</text>
</comment>
<evidence type="ECO:0000256" key="4">
    <source>
        <dbReference type="ARBA" id="ARBA00022723"/>
    </source>
</evidence>
<dbReference type="GO" id="GO:0005886">
    <property type="term" value="C:plasma membrane"/>
    <property type="evidence" value="ECO:0007669"/>
    <property type="project" value="UniProtKB-SubCell"/>
</dbReference>
<dbReference type="PROSITE" id="PS01229">
    <property type="entry name" value="COF_2"/>
    <property type="match status" value="1"/>
</dbReference>
<evidence type="ECO:0000313" key="13">
    <source>
        <dbReference type="Proteomes" id="UP000441032"/>
    </source>
</evidence>
<dbReference type="InterPro" id="IPR044492">
    <property type="entry name" value="P_typ_ATPase_HD_dom"/>
</dbReference>
<dbReference type="SFLD" id="SFLDS00003">
    <property type="entry name" value="Haloacid_Dehalogenase"/>
    <property type="match status" value="1"/>
</dbReference>
<feature type="transmembrane region" description="Helical" evidence="10">
    <location>
        <begin position="274"/>
        <end position="294"/>
    </location>
</feature>
<dbReference type="InterPro" id="IPR023298">
    <property type="entry name" value="ATPase_P-typ_TM_dom_sf"/>
</dbReference>
<feature type="transmembrane region" description="Helical" evidence="10">
    <location>
        <begin position="300"/>
        <end position="327"/>
    </location>
</feature>
<dbReference type="Proteomes" id="UP000441032">
    <property type="component" value="Unassembled WGS sequence"/>
</dbReference>
<dbReference type="CDD" id="cd02079">
    <property type="entry name" value="P-type_ATPase_HM"/>
    <property type="match status" value="1"/>
</dbReference>
<organism evidence="12 13">
    <name type="scientific">Ralstonia pickettii</name>
    <name type="common">Burkholderia pickettii</name>
    <dbReference type="NCBI Taxonomy" id="329"/>
    <lineage>
        <taxon>Bacteria</taxon>
        <taxon>Pseudomonadati</taxon>
        <taxon>Pseudomonadota</taxon>
        <taxon>Betaproteobacteria</taxon>
        <taxon>Burkholderiales</taxon>
        <taxon>Burkholderiaceae</taxon>
        <taxon>Ralstonia</taxon>
    </lineage>
</organism>
<evidence type="ECO:0000256" key="10">
    <source>
        <dbReference type="RuleBase" id="RU362081"/>
    </source>
</evidence>
<dbReference type="PRINTS" id="PR00120">
    <property type="entry name" value="HATPASE"/>
</dbReference>
<keyword evidence="10" id="KW-0067">ATP-binding</keyword>
<dbReference type="InterPro" id="IPR008250">
    <property type="entry name" value="ATPase_P-typ_transduc_dom_A_sf"/>
</dbReference>
<comment type="catalytic activity">
    <reaction evidence="9">
        <text>Zn(2+)(in) + ATP + H2O = Zn(2+)(out) + ADP + phosphate + H(+)</text>
        <dbReference type="Rhea" id="RHEA:20621"/>
        <dbReference type="ChEBI" id="CHEBI:15377"/>
        <dbReference type="ChEBI" id="CHEBI:15378"/>
        <dbReference type="ChEBI" id="CHEBI:29105"/>
        <dbReference type="ChEBI" id="CHEBI:30616"/>
        <dbReference type="ChEBI" id="CHEBI:43474"/>
        <dbReference type="ChEBI" id="CHEBI:456216"/>
        <dbReference type="EC" id="7.2.2.12"/>
    </reaction>
</comment>
<dbReference type="RefSeq" id="WP_154205944.1">
    <property type="nucleotide sequence ID" value="NZ_WJYN01000001.1"/>
</dbReference>
<comment type="caution">
    <text evidence="12">The sequence shown here is derived from an EMBL/GenBank/DDBJ whole genome shotgun (WGS) entry which is preliminary data.</text>
</comment>
<dbReference type="NCBIfam" id="TIGR01511">
    <property type="entry name" value="ATPase-IB1_Cu"/>
    <property type="match status" value="1"/>
</dbReference>
<evidence type="ECO:0000256" key="5">
    <source>
        <dbReference type="ARBA" id="ARBA00022967"/>
    </source>
</evidence>
<dbReference type="Gene3D" id="3.40.1110.10">
    <property type="entry name" value="Calcium-transporting ATPase, cytoplasmic domain N"/>
    <property type="match status" value="1"/>
</dbReference>
<keyword evidence="7 10" id="KW-0472">Membrane</keyword>
<evidence type="ECO:0000259" key="11">
    <source>
        <dbReference type="Pfam" id="PF00122"/>
    </source>
</evidence>
<dbReference type="Gene3D" id="2.70.150.10">
    <property type="entry name" value="Calcium-transporting ATPase, cytoplasmic transduction domain A"/>
    <property type="match status" value="1"/>
</dbReference>
<evidence type="ECO:0000256" key="2">
    <source>
        <dbReference type="ARBA" id="ARBA00006024"/>
    </source>
</evidence>
<evidence type="ECO:0000256" key="3">
    <source>
        <dbReference type="ARBA" id="ARBA00022692"/>
    </source>
</evidence>
<keyword evidence="10" id="KW-0547">Nucleotide-binding</keyword>
<keyword evidence="4 10" id="KW-0479">Metal-binding</keyword>
<dbReference type="SUPFAM" id="SSF81653">
    <property type="entry name" value="Calcium ATPase, transduction domain A"/>
    <property type="match status" value="1"/>
</dbReference>
<dbReference type="NCBIfam" id="TIGR01494">
    <property type="entry name" value="ATPase_P-type"/>
    <property type="match status" value="1"/>
</dbReference>
<dbReference type="AlphaFoldDB" id="A0A7X2HLE3"/>
<dbReference type="GO" id="GO:0046872">
    <property type="term" value="F:metal ion binding"/>
    <property type="evidence" value="ECO:0007669"/>
    <property type="project" value="UniProtKB-KW"/>
</dbReference>
<dbReference type="SFLD" id="SFLDG00002">
    <property type="entry name" value="C1.7:_P-type_atpase_like"/>
    <property type="match status" value="1"/>
</dbReference>
<dbReference type="InterPro" id="IPR018303">
    <property type="entry name" value="ATPase_P-typ_P_site"/>
</dbReference>
<keyword evidence="5" id="KW-1278">Translocase</keyword>
<feature type="domain" description="P-type ATPase A" evidence="11">
    <location>
        <begin position="158"/>
        <end position="258"/>
    </location>
</feature>
<keyword evidence="3 10" id="KW-0812">Transmembrane</keyword>
<dbReference type="SFLD" id="SFLDF00027">
    <property type="entry name" value="p-type_atpase"/>
    <property type="match status" value="1"/>
</dbReference>
<proteinExistence type="inferred from homology"/>
<dbReference type="InterPro" id="IPR023299">
    <property type="entry name" value="ATPase_P-typ_cyto_dom_N"/>
</dbReference>
<dbReference type="GO" id="GO:0016463">
    <property type="term" value="F:P-type zinc transporter activity"/>
    <property type="evidence" value="ECO:0007669"/>
    <property type="project" value="UniProtKB-EC"/>
</dbReference>
<dbReference type="InterPro" id="IPR027256">
    <property type="entry name" value="P-typ_ATPase_IB"/>
</dbReference>
<keyword evidence="10" id="KW-1003">Cell membrane</keyword>
<dbReference type="PRINTS" id="PR00119">
    <property type="entry name" value="CATATPASE"/>
</dbReference>
<gene>
    <name evidence="12" type="ORF">GJQ57_05135</name>
</gene>
<dbReference type="InterPro" id="IPR023214">
    <property type="entry name" value="HAD_sf"/>
</dbReference>
<dbReference type="Gene3D" id="3.40.50.1000">
    <property type="entry name" value="HAD superfamily/HAD-like"/>
    <property type="match status" value="1"/>
</dbReference>
<dbReference type="GO" id="GO:0016887">
    <property type="term" value="F:ATP hydrolysis activity"/>
    <property type="evidence" value="ECO:0007669"/>
    <property type="project" value="InterPro"/>
</dbReference>